<keyword evidence="4" id="KW-0862">Zinc</keyword>
<dbReference type="GO" id="GO:0030288">
    <property type="term" value="C:outer membrane-bounded periplasmic space"/>
    <property type="evidence" value="ECO:0007669"/>
    <property type="project" value="TreeGrafter"/>
</dbReference>
<dbReference type="OrthoDB" id="9815874at2"/>
<dbReference type="Pfam" id="PF14864">
    <property type="entry name" value="Alkyl_sulf_C"/>
    <property type="match status" value="1"/>
</dbReference>
<dbReference type="SMART" id="SM00849">
    <property type="entry name" value="Lactamase_B"/>
    <property type="match status" value="1"/>
</dbReference>
<dbReference type="Proteomes" id="UP000185151">
    <property type="component" value="Unassembled WGS sequence"/>
</dbReference>
<comment type="cofactor">
    <cofactor evidence="1">
        <name>Zn(2+)</name>
        <dbReference type="ChEBI" id="CHEBI:29105"/>
    </cofactor>
</comment>
<dbReference type="GO" id="GO:0018741">
    <property type="term" value="F:linear primary-alkylsulfatase activity"/>
    <property type="evidence" value="ECO:0007669"/>
    <property type="project" value="UniProtKB-EC"/>
</dbReference>
<accession>A0A1N6FTM1</accession>
<evidence type="ECO:0000313" key="10">
    <source>
        <dbReference type="EMBL" id="SIN98598.1"/>
    </source>
</evidence>
<evidence type="ECO:0000256" key="5">
    <source>
        <dbReference type="ARBA" id="ARBA00033751"/>
    </source>
</evidence>
<sequence length="684" mass="75068">MSDENNPASATKRRDFLKGVATVGIATGFGTVVGEALAQNPASPKATGTGAKPPTKATRDANAVYANQLAFDDTQDFQDATRGLIATLPDPGIIPSSKGGAAWDLGQFAFISGGPDNNAPDSVNPSLWRNAKLNMNHGLFEVVDGIWQVRGYDLSVMSIIRGDTGWIVIDPLMTEDASVVVWKQLVVPHLGDRPITHVIYTHSHADHYGGIRGIVDEADIKSGKIKIYAPAGFTEAAVGENVIAGNAMSRRAAYMYGNLLPRNPTGVVDGGLGKTTSIGAITLITPTDFATTTGQKLTLDGVDMTVIMAPESEAPSEFMFYIPKFKAFCAAEDATHTLHNLYTLRGAKVRDALLWSKYLQAAIDMFGGEMEVLFASHYWPTWGNERIVAFLKAQRDMYRYLHDQTMRLANTGFTPLEIAETVRLPDSLAKHWYCRSYYGTVFHDLVAQYNLRLGFFDGVPANLHRLPPVENGKRYVEFMGGSAAVLQKAQHYYDRGEYRWVAEVVNHVVFADPQNVAAKHMLADAYEQMGYQAESAPWRNFYLTGAMELRNGVHKVPFGSSQSPDTIKAMPLEMFLDYQGVRLNGTRAAGKSITFNFVMTDTNENYVVGVENSALHYSKGKTSDSADASVTMTRADLNEVMMGNTSMEKLVMAGKTKITGSTPKLGEFVSWLDNFDFWFNIVTP</sequence>
<dbReference type="RefSeq" id="WP_074293981.1">
    <property type="nucleotide sequence ID" value="NZ_FSRU01000001.1"/>
</dbReference>
<dbReference type="InterPro" id="IPR036866">
    <property type="entry name" value="RibonucZ/Hydroxyglut_hydro"/>
</dbReference>
<proteinExistence type="inferred from homology"/>
<dbReference type="InterPro" id="IPR029228">
    <property type="entry name" value="Alkyl_sulf_dimr"/>
</dbReference>
<dbReference type="FunFam" id="1.25.40.880:FF:000001">
    <property type="entry name" value="SDS hydrolase SdsA1"/>
    <property type="match status" value="1"/>
</dbReference>
<keyword evidence="11" id="KW-1185">Reference proteome</keyword>
<dbReference type="FunFam" id="3.60.15.30:FF:000001">
    <property type="entry name" value="Alkyl/aryl-sulfatase BDS1"/>
    <property type="match status" value="1"/>
</dbReference>
<evidence type="ECO:0000256" key="2">
    <source>
        <dbReference type="ARBA" id="ARBA00022723"/>
    </source>
</evidence>
<dbReference type="EC" id="3.1.6.21" evidence="6"/>
<dbReference type="GO" id="GO:0046872">
    <property type="term" value="F:metal ion binding"/>
    <property type="evidence" value="ECO:0007669"/>
    <property type="project" value="UniProtKB-KW"/>
</dbReference>
<evidence type="ECO:0000256" key="7">
    <source>
        <dbReference type="ARBA" id="ARBA00068034"/>
    </source>
</evidence>
<dbReference type="GO" id="GO:0046983">
    <property type="term" value="F:protein dimerization activity"/>
    <property type="evidence" value="ECO:0007669"/>
    <property type="project" value="InterPro"/>
</dbReference>
<keyword evidence="3" id="KW-0378">Hydrolase</keyword>
<dbReference type="Pfam" id="PF14863">
    <property type="entry name" value="Alkyl_sulf_dimr"/>
    <property type="match status" value="1"/>
</dbReference>
<dbReference type="GO" id="GO:0018909">
    <property type="term" value="P:dodecyl sulfate metabolic process"/>
    <property type="evidence" value="ECO:0007669"/>
    <property type="project" value="InterPro"/>
</dbReference>
<comment type="similarity">
    <text evidence="5">Belongs to the metallo-beta-lactamase superfamily. Type III sulfatase family.</text>
</comment>
<dbReference type="InterPro" id="IPR044097">
    <property type="entry name" value="Bds1/SdsA1_MBL-fold"/>
</dbReference>
<evidence type="ECO:0000259" key="9">
    <source>
        <dbReference type="SMART" id="SM00849"/>
    </source>
</evidence>
<evidence type="ECO:0000256" key="8">
    <source>
        <dbReference type="ARBA" id="ARBA00075789"/>
    </source>
</evidence>
<dbReference type="InterPro" id="IPR036527">
    <property type="entry name" value="SCP2_sterol-bd_dom_sf"/>
</dbReference>
<dbReference type="InterPro" id="IPR052195">
    <property type="entry name" value="Bact_Alkyl/Aryl-Sulfatase"/>
</dbReference>
<dbReference type="InterPro" id="IPR006311">
    <property type="entry name" value="TAT_signal"/>
</dbReference>
<dbReference type="AlphaFoldDB" id="A0A1N6FTM1"/>
<evidence type="ECO:0000256" key="6">
    <source>
        <dbReference type="ARBA" id="ARBA00066568"/>
    </source>
</evidence>
<dbReference type="SUPFAM" id="SSF55718">
    <property type="entry name" value="SCP-like"/>
    <property type="match status" value="1"/>
</dbReference>
<organism evidence="10 11">
    <name type="scientific">Paraburkholderia phenazinium</name>
    <dbReference type="NCBI Taxonomy" id="60549"/>
    <lineage>
        <taxon>Bacteria</taxon>
        <taxon>Pseudomonadati</taxon>
        <taxon>Pseudomonadota</taxon>
        <taxon>Betaproteobacteria</taxon>
        <taxon>Burkholderiales</taxon>
        <taxon>Burkholderiaceae</taxon>
        <taxon>Paraburkholderia</taxon>
    </lineage>
</organism>
<dbReference type="CDD" id="cd07710">
    <property type="entry name" value="arylsulfatase_Sdsa1-like_MBL-fold"/>
    <property type="match status" value="1"/>
</dbReference>
<dbReference type="PROSITE" id="PS51318">
    <property type="entry name" value="TAT"/>
    <property type="match status" value="1"/>
</dbReference>
<dbReference type="InterPro" id="IPR029229">
    <property type="entry name" value="Alkyl_sulf_C"/>
</dbReference>
<name>A0A1N6FTM1_9BURK</name>
<dbReference type="InterPro" id="IPR019546">
    <property type="entry name" value="TAT_signal_bac_arc"/>
</dbReference>
<dbReference type="InterPro" id="IPR001279">
    <property type="entry name" value="Metallo-B-lactamas"/>
</dbReference>
<evidence type="ECO:0000313" key="11">
    <source>
        <dbReference type="Proteomes" id="UP000185151"/>
    </source>
</evidence>
<dbReference type="NCBIfam" id="TIGR01409">
    <property type="entry name" value="TAT_signal_seq"/>
    <property type="match status" value="1"/>
</dbReference>
<dbReference type="Gene3D" id="1.25.40.880">
    <property type="entry name" value="Alkyl sulfatase, dimerisation domain"/>
    <property type="match status" value="1"/>
</dbReference>
<dbReference type="SUPFAM" id="SSF56281">
    <property type="entry name" value="Metallo-hydrolase/oxidoreductase"/>
    <property type="match status" value="1"/>
</dbReference>
<dbReference type="EMBL" id="FSRU01000001">
    <property type="protein sequence ID" value="SIN98598.1"/>
    <property type="molecule type" value="Genomic_DNA"/>
</dbReference>
<evidence type="ECO:0000256" key="3">
    <source>
        <dbReference type="ARBA" id="ARBA00022801"/>
    </source>
</evidence>
<reference evidence="10 11" key="1">
    <citation type="submission" date="2016-11" db="EMBL/GenBank/DDBJ databases">
        <authorList>
            <person name="Jaros S."/>
            <person name="Januszkiewicz K."/>
            <person name="Wedrychowicz H."/>
        </authorList>
    </citation>
    <scope>NUCLEOTIDE SEQUENCE [LARGE SCALE GENOMIC DNA]</scope>
    <source>
        <strain evidence="10 11">GAS95</strain>
    </source>
</reference>
<feature type="domain" description="Metallo-beta-lactamase" evidence="9">
    <location>
        <begin position="154"/>
        <end position="377"/>
    </location>
</feature>
<evidence type="ECO:0000256" key="4">
    <source>
        <dbReference type="ARBA" id="ARBA00022833"/>
    </source>
</evidence>
<dbReference type="PANTHER" id="PTHR43223">
    <property type="entry name" value="ALKYL/ARYL-SULFATASE"/>
    <property type="match status" value="1"/>
</dbReference>
<dbReference type="Gene3D" id="3.30.1050.10">
    <property type="entry name" value="SCP2 sterol-binding domain"/>
    <property type="match status" value="1"/>
</dbReference>
<dbReference type="Gene3D" id="3.60.15.30">
    <property type="entry name" value="Metallo-beta-lactamase domain"/>
    <property type="match status" value="1"/>
</dbReference>
<dbReference type="InterPro" id="IPR038536">
    <property type="entry name" value="Alkyl/aryl-sulf_dimr_sf"/>
</dbReference>
<gene>
    <name evidence="10" type="ORF">SAMN05444165_0384</name>
</gene>
<keyword evidence="2" id="KW-0479">Metal-binding</keyword>
<evidence type="ECO:0000256" key="1">
    <source>
        <dbReference type="ARBA" id="ARBA00001947"/>
    </source>
</evidence>
<dbReference type="PANTHER" id="PTHR43223:SF1">
    <property type="entry name" value="ALKYL_ARYL-SULFATASE BDS1"/>
    <property type="match status" value="1"/>
</dbReference>
<dbReference type="Pfam" id="PF00753">
    <property type="entry name" value="Lactamase_B"/>
    <property type="match status" value="1"/>
</dbReference>
<protein>
    <recommendedName>
        <fullName evidence="7">Linear primary-alkylsulfatase</fullName>
        <ecNumber evidence="6">3.1.6.21</ecNumber>
    </recommendedName>
    <alternativeName>
        <fullName evidence="8">Type III linear primary-alkylsulfatase</fullName>
    </alternativeName>
</protein>